<protein>
    <submittedName>
        <fullName evidence="1">GNAT family N-acetyltransferase</fullName>
    </submittedName>
</protein>
<organism evidence="1 2">
    <name type="scientific">Curtobacterium aetherium</name>
    <dbReference type="NCBI Taxonomy" id="2841594"/>
    <lineage>
        <taxon>Bacteria</taxon>
        <taxon>Bacillati</taxon>
        <taxon>Actinomycetota</taxon>
        <taxon>Actinomycetes</taxon>
        <taxon>Micrococcales</taxon>
        <taxon>Microbacteriaceae</taxon>
        <taxon>Curtobacterium</taxon>
    </lineage>
</organism>
<reference evidence="1" key="1">
    <citation type="submission" date="2021-06" db="EMBL/GenBank/DDBJ databases">
        <authorList>
            <person name="Ellington A.J."/>
            <person name="Bryan N.C."/>
            <person name="Christner B.C."/>
            <person name="Reisch C.R."/>
        </authorList>
    </citation>
    <scope>NUCLEOTIDE SEQUENCE</scope>
    <source>
        <strain evidence="1">L6-1</strain>
    </source>
</reference>
<dbReference type="Proteomes" id="UP000681794">
    <property type="component" value="Chromosome"/>
</dbReference>
<sequence>MIIDLEPGDARWTTALPVLRELRPHLTDELLELVLREGAPQGLRFTALLQDDRCVAVAGWRVVVNTSAIRKLYIDDLSTAAAERSHGHGAGLLTALAERGRELGCSAIELDSGVQRFEAHRFYLRERMDITAHHFARRLDQ</sequence>
<keyword evidence="2" id="KW-1185">Reference proteome</keyword>
<dbReference type="EMBL" id="CP076544">
    <property type="protein sequence ID" value="QWS33039.1"/>
    <property type="molecule type" value="Genomic_DNA"/>
</dbReference>
<evidence type="ECO:0000313" key="2">
    <source>
        <dbReference type="Proteomes" id="UP000681794"/>
    </source>
</evidence>
<proteinExistence type="predicted"/>
<accession>A0ACD1E2D1</accession>
<evidence type="ECO:0000313" key="1">
    <source>
        <dbReference type="EMBL" id="QWS33039.1"/>
    </source>
</evidence>
<name>A0ACD1E2D1_9MICO</name>
<gene>
    <name evidence="1" type="ORF">KM842_12360</name>
</gene>